<evidence type="ECO:0000313" key="7">
    <source>
        <dbReference type="EMBL" id="MBA2133461.1"/>
    </source>
</evidence>
<reference evidence="7" key="1">
    <citation type="submission" date="2020-06" db="EMBL/GenBank/DDBJ databases">
        <title>Novel chitinolytic bacterium.</title>
        <authorList>
            <person name="Ungkulpasvich U."/>
            <person name="Kosugi A."/>
            <person name="Uke A."/>
        </authorList>
    </citation>
    <scope>NUCLEOTIDE SEQUENCE</scope>
    <source>
        <strain evidence="7">UUS1-1</strain>
    </source>
</reference>
<evidence type="ECO:0000256" key="4">
    <source>
        <dbReference type="ARBA" id="ARBA00022989"/>
    </source>
</evidence>
<dbReference type="RefSeq" id="WP_181339927.1">
    <property type="nucleotide sequence ID" value="NZ_JAAKDE010000015.1"/>
</dbReference>
<evidence type="ECO:0000313" key="8">
    <source>
        <dbReference type="Proteomes" id="UP000657177"/>
    </source>
</evidence>
<feature type="transmembrane region" description="Helical" evidence="6">
    <location>
        <begin position="12"/>
        <end position="31"/>
    </location>
</feature>
<evidence type="ECO:0008006" key="9">
    <source>
        <dbReference type="Google" id="ProtNLM"/>
    </source>
</evidence>
<dbReference type="EMBL" id="JAAKDE010000015">
    <property type="protein sequence ID" value="MBA2133461.1"/>
    <property type="molecule type" value="Genomic_DNA"/>
</dbReference>
<dbReference type="Proteomes" id="UP000657177">
    <property type="component" value="Unassembled WGS sequence"/>
</dbReference>
<evidence type="ECO:0000256" key="2">
    <source>
        <dbReference type="ARBA" id="ARBA00022475"/>
    </source>
</evidence>
<dbReference type="AlphaFoldDB" id="A0A8J6HSQ0"/>
<feature type="transmembrane region" description="Helical" evidence="6">
    <location>
        <begin position="51"/>
        <end position="69"/>
    </location>
</feature>
<accession>A0A8J6HSQ0</accession>
<evidence type="ECO:0000256" key="6">
    <source>
        <dbReference type="SAM" id="Phobius"/>
    </source>
</evidence>
<gene>
    <name evidence="7" type="ORF">G5B42_07900</name>
</gene>
<organism evidence="7 8">
    <name type="scientific">Capillibacterium thermochitinicola</name>
    <dbReference type="NCBI Taxonomy" id="2699427"/>
    <lineage>
        <taxon>Bacteria</taxon>
        <taxon>Bacillati</taxon>
        <taxon>Bacillota</taxon>
        <taxon>Capillibacterium</taxon>
    </lineage>
</organism>
<comment type="caution">
    <text evidence="7">The sequence shown here is derived from an EMBL/GenBank/DDBJ whole genome shotgun (WGS) entry which is preliminary data.</text>
</comment>
<dbReference type="GO" id="GO:0005886">
    <property type="term" value="C:plasma membrane"/>
    <property type="evidence" value="ECO:0007669"/>
    <property type="project" value="UniProtKB-SubCell"/>
</dbReference>
<evidence type="ECO:0000256" key="3">
    <source>
        <dbReference type="ARBA" id="ARBA00022692"/>
    </source>
</evidence>
<keyword evidence="2" id="KW-1003">Cell membrane</keyword>
<keyword evidence="8" id="KW-1185">Reference proteome</keyword>
<proteinExistence type="predicted"/>
<keyword evidence="5 6" id="KW-0472">Membrane</keyword>
<keyword evidence="4 6" id="KW-1133">Transmembrane helix</keyword>
<protein>
    <recommendedName>
        <fullName evidence="9">Transporter associated domain-containing protein</fullName>
    </recommendedName>
</protein>
<sequence>MRFRFRNHLLRWSVHIEIFLAFLLLIGILISAGGLVTNLYGLTRNLGNTEYFQKFLGAMMALIIALELIKMIVRNTVESTIEVLLIAIARKLIVSEQDTLGFLIGIMAIAGLFFIRKYLFVAEFANHSRMVVSAGMSVAEAEKLIKKPLPRQAQTLGGVVAQIAREEKRKLQEGEVYDCNGVKIRINRMEDGIIHILEFVDNHE</sequence>
<comment type="subcellular location">
    <subcellularLocation>
        <location evidence="1">Cell membrane</location>
        <topology evidence="1">Multi-pass membrane protein</topology>
    </subcellularLocation>
</comment>
<feature type="transmembrane region" description="Helical" evidence="6">
    <location>
        <begin position="100"/>
        <end position="120"/>
    </location>
</feature>
<dbReference type="InterPro" id="IPR020948">
    <property type="entry name" value="P_starv_induced_PsiE-like"/>
</dbReference>
<keyword evidence="3 6" id="KW-0812">Transmembrane</keyword>
<evidence type="ECO:0000256" key="1">
    <source>
        <dbReference type="ARBA" id="ARBA00004651"/>
    </source>
</evidence>
<evidence type="ECO:0000256" key="5">
    <source>
        <dbReference type="ARBA" id="ARBA00023136"/>
    </source>
</evidence>
<dbReference type="Pfam" id="PF06146">
    <property type="entry name" value="PsiE"/>
    <property type="match status" value="1"/>
</dbReference>
<name>A0A8J6HSQ0_9FIRM</name>